<dbReference type="Gene3D" id="3.60.40.10">
    <property type="entry name" value="PPM-type phosphatase domain"/>
    <property type="match status" value="1"/>
</dbReference>
<dbReference type="InterPro" id="IPR001932">
    <property type="entry name" value="PPM-type_phosphatase-like_dom"/>
</dbReference>
<protein>
    <submittedName>
        <fullName evidence="3">Serine/threonine protein phosphatase PrpC</fullName>
    </submittedName>
</protein>
<name>A0A1A7C9C0_9BURK</name>
<feature type="region of interest" description="Disordered" evidence="1">
    <location>
        <begin position="284"/>
        <end position="356"/>
    </location>
</feature>
<feature type="compositionally biased region" description="Polar residues" evidence="1">
    <location>
        <begin position="337"/>
        <end position="346"/>
    </location>
</feature>
<dbReference type="SUPFAM" id="SSF81606">
    <property type="entry name" value="PP2C-like"/>
    <property type="match status" value="1"/>
</dbReference>
<dbReference type="AlphaFoldDB" id="A0A1A7C9C0"/>
<dbReference type="InterPro" id="IPR036457">
    <property type="entry name" value="PPM-type-like_dom_sf"/>
</dbReference>
<dbReference type="PROSITE" id="PS51746">
    <property type="entry name" value="PPM_2"/>
    <property type="match status" value="1"/>
</dbReference>
<dbReference type="Proteomes" id="UP000092713">
    <property type="component" value="Unassembled WGS sequence"/>
</dbReference>
<reference evidence="3 4" key="1">
    <citation type="submission" date="2016-04" db="EMBL/GenBank/DDBJ databases">
        <title>Draft genome sequence of Janthinobacterium psychrotolerans sp. nov., isolated from freshwater sediments in Denmark.</title>
        <authorList>
            <person name="Gong X."/>
            <person name="Skrivergaard S."/>
            <person name="Korsgaard B.S."/>
            <person name="Schreiber L."/>
            <person name="Marshall I.P."/>
            <person name="Finster K."/>
            <person name="Schramm A."/>
        </authorList>
    </citation>
    <scope>NUCLEOTIDE SEQUENCE [LARGE SCALE GENOMIC DNA]</scope>
    <source>
        <strain evidence="3 4">S3-2</strain>
    </source>
</reference>
<evidence type="ECO:0000259" key="2">
    <source>
        <dbReference type="PROSITE" id="PS51746"/>
    </source>
</evidence>
<feature type="compositionally biased region" description="Basic and acidic residues" evidence="1">
    <location>
        <begin position="297"/>
        <end position="312"/>
    </location>
</feature>
<feature type="domain" description="PPM-type phosphatase" evidence="2">
    <location>
        <begin position="26"/>
        <end position="251"/>
    </location>
</feature>
<organism evidence="3 4">
    <name type="scientific">Janthinobacterium psychrotolerans</name>
    <dbReference type="NCBI Taxonomy" id="1747903"/>
    <lineage>
        <taxon>Bacteria</taxon>
        <taxon>Pseudomonadati</taxon>
        <taxon>Pseudomonadota</taxon>
        <taxon>Betaproteobacteria</taxon>
        <taxon>Burkholderiales</taxon>
        <taxon>Oxalobacteraceae</taxon>
        <taxon>Janthinobacterium</taxon>
    </lineage>
</organism>
<dbReference type="PATRIC" id="fig|1747903.4.peg.5290"/>
<sequence length="356" mass="38591">MLNDRISRWLRLSSAAKVSSSFQETAIVLSTDTGLARKENQDRVAMMRVSASVNSSPFVVVALADGMGGMSDGAECAVQTLSVFFNAIVRLRNYPPQEMLRAASLEANMAVFSLADGKGGATLSAIFISNNSPLISLNIGDSRIYGRSHSEIEPIIRLTVDDNLEEVVGGTGTELLQFSGMGRGLKPHIALIPDGINRLLITSDGVHFINKNVLNDILLNTKDVSDASKQLLTYVRWRGAPDNASLAIIDVKDVVLGLKYEASGIELADPSGMLEIAWIKQDASEPSPYAPSPSFTEPEREVKERATPPTEKKKGKKDKPVVSSRKKQIDDEAGHQFSIQIDTTPINEDPEIGIDK</sequence>
<dbReference type="RefSeq" id="WP_150127610.1">
    <property type="nucleotide sequence ID" value="NZ_LOCQ01000026.1"/>
</dbReference>
<dbReference type="EMBL" id="LOCQ01000026">
    <property type="protein sequence ID" value="OBV41604.1"/>
    <property type="molecule type" value="Genomic_DNA"/>
</dbReference>
<comment type="caution">
    <text evidence="3">The sequence shown here is derived from an EMBL/GenBank/DDBJ whole genome shotgun (WGS) entry which is preliminary data.</text>
</comment>
<dbReference type="STRING" id="1747903.ASR47_10377"/>
<dbReference type="OrthoDB" id="9801841at2"/>
<evidence type="ECO:0000313" key="3">
    <source>
        <dbReference type="EMBL" id="OBV41604.1"/>
    </source>
</evidence>
<dbReference type="SMART" id="SM00332">
    <property type="entry name" value="PP2Cc"/>
    <property type="match status" value="1"/>
</dbReference>
<keyword evidence="4" id="KW-1185">Reference proteome</keyword>
<dbReference type="CDD" id="cd00143">
    <property type="entry name" value="PP2Cc"/>
    <property type="match status" value="1"/>
</dbReference>
<accession>A0A1A7C9C0</accession>
<proteinExistence type="predicted"/>
<evidence type="ECO:0000313" key="4">
    <source>
        <dbReference type="Proteomes" id="UP000092713"/>
    </source>
</evidence>
<gene>
    <name evidence="3" type="ORF">ASR47_10377</name>
</gene>
<evidence type="ECO:0000256" key="1">
    <source>
        <dbReference type="SAM" id="MobiDB-lite"/>
    </source>
</evidence>